<dbReference type="RefSeq" id="XP_009155240.1">
    <property type="nucleotide sequence ID" value="XM_009156992.1"/>
</dbReference>
<protein>
    <submittedName>
        <fullName evidence="1">Uncharacterized protein</fullName>
    </submittedName>
</protein>
<dbReference type="HOGENOM" id="CLU_1489028_0_0_1"/>
<dbReference type="Proteomes" id="UP000007304">
    <property type="component" value="Unassembled WGS sequence"/>
</dbReference>
<proteinExistence type="predicted"/>
<reference evidence="1" key="1">
    <citation type="submission" date="2011-07" db="EMBL/GenBank/DDBJ databases">
        <title>The Genome Sequence of Exophiala (Wangiella) dermatitidis NIH/UT8656.</title>
        <authorList>
            <consortium name="The Broad Institute Genome Sequencing Platform"/>
            <person name="Cuomo C."/>
            <person name="Wang Z."/>
            <person name="Hunicke-Smith S."/>
            <person name="Szanislo P.J."/>
            <person name="Earl A."/>
            <person name="Young S.K."/>
            <person name="Zeng Q."/>
            <person name="Gargeya S."/>
            <person name="Fitzgerald M."/>
            <person name="Haas B."/>
            <person name="Abouelleil A."/>
            <person name="Alvarado L."/>
            <person name="Arachchi H.M."/>
            <person name="Berlin A."/>
            <person name="Brown A."/>
            <person name="Chapman S.B."/>
            <person name="Chen Z."/>
            <person name="Dunbar C."/>
            <person name="Freedman E."/>
            <person name="Gearin G."/>
            <person name="Gellesch M."/>
            <person name="Goldberg J."/>
            <person name="Griggs A."/>
            <person name="Gujja S."/>
            <person name="Heiman D."/>
            <person name="Howarth C."/>
            <person name="Larson L."/>
            <person name="Lui A."/>
            <person name="MacDonald P.J.P."/>
            <person name="Montmayeur A."/>
            <person name="Murphy C."/>
            <person name="Neiman D."/>
            <person name="Pearson M."/>
            <person name="Priest M."/>
            <person name="Roberts A."/>
            <person name="Saif S."/>
            <person name="Shea T."/>
            <person name="Shenoy N."/>
            <person name="Sisk P."/>
            <person name="Stolte C."/>
            <person name="Sykes S."/>
            <person name="Wortman J."/>
            <person name="Nusbaum C."/>
            <person name="Birren B."/>
        </authorList>
    </citation>
    <scope>NUCLEOTIDE SEQUENCE</scope>
    <source>
        <strain evidence="1">NIH/UT8656</strain>
    </source>
</reference>
<evidence type="ECO:0000313" key="2">
    <source>
        <dbReference type="Proteomes" id="UP000007304"/>
    </source>
</evidence>
<organism evidence="1 2">
    <name type="scientific">Exophiala dermatitidis (strain ATCC 34100 / CBS 525.76 / NIH/UT8656)</name>
    <name type="common">Black yeast</name>
    <name type="synonym">Wangiella dermatitidis</name>
    <dbReference type="NCBI Taxonomy" id="858893"/>
    <lineage>
        <taxon>Eukaryota</taxon>
        <taxon>Fungi</taxon>
        <taxon>Dikarya</taxon>
        <taxon>Ascomycota</taxon>
        <taxon>Pezizomycotina</taxon>
        <taxon>Eurotiomycetes</taxon>
        <taxon>Chaetothyriomycetidae</taxon>
        <taxon>Chaetothyriales</taxon>
        <taxon>Herpotrichiellaceae</taxon>
        <taxon>Exophiala</taxon>
    </lineage>
</organism>
<dbReference type="GeneID" id="20307583"/>
<dbReference type="EMBL" id="JH226131">
    <property type="protein sequence ID" value="EHY54780.1"/>
    <property type="molecule type" value="Genomic_DNA"/>
</dbReference>
<gene>
    <name evidence="1" type="ORF">HMPREF1120_02944</name>
</gene>
<accession>H6BRQ1</accession>
<name>H6BRQ1_EXODN</name>
<dbReference type="EMBL" id="JH226131">
    <property type="protein sequence ID" value="EHY54779.1"/>
    <property type="molecule type" value="Genomic_DNA"/>
</dbReference>
<dbReference type="RefSeq" id="XP_009155241.1">
    <property type="nucleotide sequence ID" value="XM_009156993.1"/>
</dbReference>
<dbReference type="AlphaFoldDB" id="H6BRQ1"/>
<sequence>MPSASLSSARSRVCSIRARSASRSANRGSTSPKSCTSFLVLSSSFCMASFSAASALVSFRSWSSCLVSASAFECMIFARDWSSVSMLAPTELSAALNASLASAVRSAGDTAALWGAGDVCDAADMLTTTLSQISHPTLITKLVDLLSPCRITQESQIVFSTAAKTGTSNQCTTSSIWRMKW</sequence>
<keyword evidence="2" id="KW-1185">Reference proteome</keyword>
<dbReference type="VEuPathDB" id="FungiDB:HMPREF1120_02944"/>
<evidence type="ECO:0000313" key="1">
    <source>
        <dbReference type="EMBL" id="EHY54779.1"/>
    </source>
</evidence>